<keyword evidence="4 7" id="KW-1133">Transmembrane helix</keyword>
<feature type="transmembrane region" description="Helical" evidence="7">
    <location>
        <begin position="441"/>
        <end position="460"/>
    </location>
</feature>
<dbReference type="PANTHER" id="PTHR30509:SF8">
    <property type="entry name" value="INNER MEMBRANE PROTEIN YCCS"/>
    <property type="match status" value="1"/>
</dbReference>
<keyword evidence="5 7" id="KW-0472">Membrane</keyword>
<dbReference type="RefSeq" id="WP_135464505.1">
    <property type="nucleotide sequence ID" value="NZ_SRLC01000002.1"/>
</dbReference>
<feature type="transmembrane region" description="Helical" evidence="7">
    <location>
        <begin position="400"/>
        <end position="421"/>
    </location>
</feature>
<evidence type="ECO:0000256" key="1">
    <source>
        <dbReference type="ARBA" id="ARBA00004651"/>
    </source>
</evidence>
<evidence type="ECO:0000313" key="10">
    <source>
        <dbReference type="EMBL" id="TGE21981.1"/>
    </source>
</evidence>
<evidence type="ECO:0000256" key="6">
    <source>
        <dbReference type="ARBA" id="ARBA00043993"/>
    </source>
</evidence>
<gene>
    <name evidence="10" type="ORF">E5K00_17150</name>
</gene>
<comment type="caution">
    <text evidence="10">The sequence shown here is derived from an EMBL/GenBank/DDBJ whole genome shotgun (WGS) entry which is preliminary data.</text>
</comment>
<feature type="transmembrane region" description="Helical" evidence="7">
    <location>
        <begin position="98"/>
        <end position="126"/>
    </location>
</feature>
<dbReference type="InterPro" id="IPR049453">
    <property type="entry name" value="Memb_transporter_dom"/>
</dbReference>
<evidence type="ECO:0000313" key="11">
    <source>
        <dbReference type="Proteomes" id="UP000297549"/>
    </source>
</evidence>
<evidence type="ECO:0000259" key="8">
    <source>
        <dbReference type="Pfam" id="PF12805"/>
    </source>
</evidence>
<feature type="transmembrane region" description="Helical" evidence="7">
    <location>
        <begin position="487"/>
        <end position="509"/>
    </location>
</feature>
<comment type="similarity">
    <text evidence="6">Belongs to the YccS/YhfK family.</text>
</comment>
<dbReference type="PANTHER" id="PTHR30509">
    <property type="entry name" value="P-HYDROXYBENZOIC ACID EFFLUX PUMP SUBUNIT-RELATED"/>
    <property type="match status" value="1"/>
</dbReference>
<reference evidence="10 11" key="1">
    <citation type="submission" date="2019-04" db="EMBL/GenBank/DDBJ databases">
        <authorList>
            <person name="Feng G."/>
            <person name="Zhang J."/>
            <person name="Zhu H."/>
        </authorList>
    </citation>
    <scope>NUCLEOTIDE SEQUENCE [LARGE SCALE GENOMIC DNA]</scope>
    <source>
        <strain evidence="10 11">JCM 31653</strain>
    </source>
</reference>
<organism evidence="10 11">
    <name type="scientific">Hymenobacter aquaticus</name>
    <dbReference type="NCBI Taxonomy" id="1867101"/>
    <lineage>
        <taxon>Bacteria</taxon>
        <taxon>Pseudomonadati</taxon>
        <taxon>Bacteroidota</taxon>
        <taxon>Cytophagia</taxon>
        <taxon>Cytophagales</taxon>
        <taxon>Hymenobacteraceae</taxon>
        <taxon>Hymenobacter</taxon>
    </lineage>
</organism>
<name>A0A4Z0PYJ3_9BACT</name>
<dbReference type="EMBL" id="SRLC01000002">
    <property type="protein sequence ID" value="TGE21981.1"/>
    <property type="molecule type" value="Genomic_DNA"/>
</dbReference>
<keyword evidence="2" id="KW-1003">Cell membrane</keyword>
<accession>A0A4Z0PYJ3</accession>
<keyword evidence="3 7" id="KW-0812">Transmembrane</keyword>
<evidence type="ECO:0000256" key="7">
    <source>
        <dbReference type="SAM" id="Phobius"/>
    </source>
</evidence>
<dbReference type="Pfam" id="PF13515">
    <property type="entry name" value="FUSC_2"/>
    <property type="match status" value="1"/>
</dbReference>
<comment type="subcellular location">
    <subcellularLocation>
        <location evidence="1">Cell membrane</location>
        <topology evidence="1">Multi-pass membrane protein</topology>
    </subcellularLocation>
</comment>
<evidence type="ECO:0000256" key="2">
    <source>
        <dbReference type="ARBA" id="ARBA00022475"/>
    </source>
</evidence>
<feature type="transmembrane region" description="Helical" evidence="7">
    <location>
        <begin position="516"/>
        <end position="534"/>
    </location>
</feature>
<evidence type="ECO:0000256" key="3">
    <source>
        <dbReference type="ARBA" id="ARBA00022692"/>
    </source>
</evidence>
<sequence>MNEQTRKIHYFFFGQDFSDGLRITFAILLPALVFAQLGQFPTGLTLSTGAVCISITDLPGPIEHKRNGMLYGCVCAFLVAVLTGLVQHSNWLLGLEVAVLSFAFTMLLVYGARAGALGSAALLVMILMMDQPLTPAQILPHAGLILAGGVWYMVLSMLLHQVRPHRAARQALAGCIHSVAEFLMIKAEFYSLETNLEDDYRRLVAQQVVVSEKQDAVREVLFRSRQLISESTMRGRRLVVTFIDVVDLYEHITATYYDYAALRAQFGHTGVLAEVARMIRHMAVELDHIGAAIQANRPYTTRAKLKGQLEDLKVRIDAIGEEGSAGSNLVLKKILVNLRTLTQRVNDILNYFDTTKISAASGRELDVSRFVTRNEYDLKVIRDNLTFNSSVFRHAIRMTLACAVGFIASKLLFPGSHSYWILMTTTYMLKPGFSLTKERNYQRVLGTLAGGVIGVLILWLIPDQTAQFVLMVLLMIVSYSFQRTNYIITVTCLTPFILIMFSLLGVGYLGVIEERVVDTLIGCAIAFSAGYLLFPRWESEQLQDFMRNVLRANLQYLHKLAESIAGVSFRQTDYRLVRKEVYVSSANLSAAFQRMLSEPKSTRRSSNEVYEFVVLNHILASNIASITSAAPAGLALSPTLRKPLRLALATLGRSLKKLDATAPEPAADFLTVEADAFPRQVLTPEENLLREQLEFIQKISSDIGKTTDAILV</sequence>
<dbReference type="Proteomes" id="UP000297549">
    <property type="component" value="Unassembled WGS sequence"/>
</dbReference>
<protein>
    <submittedName>
        <fullName evidence="10">Uncharacterized protein</fullName>
    </submittedName>
</protein>
<dbReference type="AlphaFoldDB" id="A0A4Z0PYJ3"/>
<feature type="transmembrane region" description="Helical" evidence="7">
    <location>
        <begin position="20"/>
        <end position="38"/>
    </location>
</feature>
<dbReference type="InterPro" id="IPR032692">
    <property type="entry name" value="YccS_N"/>
</dbReference>
<feature type="transmembrane region" description="Helical" evidence="7">
    <location>
        <begin position="138"/>
        <end position="159"/>
    </location>
</feature>
<evidence type="ECO:0000256" key="4">
    <source>
        <dbReference type="ARBA" id="ARBA00022989"/>
    </source>
</evidence>
<proteinExistence type="inferred from homology"/>
<feature type="transmembrane region" description="Helical" evidence="7">
    <location>
        <begin position="465"/>
        <end position="481"/>
    </location>
</feature>
<feature type="domain" description="Integral membrane protein YccS N-terminal" evidence="8">
    <location>
        <begin position="71"/>
        <end position="343"/>
    </location>
</feature>
<feature type="domain" description="Integral membrane bound transporter" evidence="9">
    <location>
        <begin position="411"/>
        <end position="527"/>
    </location>
</feature>
<keyword evidence="11" id="KW-1185">Reference proteome</keyword>
<feature type="transmembrane region" description="Helical" evidence="7">
    <location>
        <begin position="68"/>
        <end position="86"/>
    </location>
</feature>
<dbReference type="Pfam" id="PF12805">
    <property type="entry name" value="FUSC-like"/>
    <property type="match status" value="1"/>
</dbReference>
<dbReference type="GO" id="GO:0005886">
    <property type="term" value="C:plasma membrane"/>
    <property type="evidence" value="ECO:0007669"/>
    <property type="project" value="UniProtKB-SubCell"/>
</dbReference>
<evidence type="ECO:0000256" key="5">
    <source>
        <dbReference type="ARBA" id="ARBA00023136"/>
    </source>
</evidence>
<evidence type="ECO:0000259" key="9">
    <source>
        <dbReference type="Pfam" id="PF13515"/>
    </source>
</evidence>
<dbReference type="OrthoDB" id="8670769at2"/>